<dbReference type="AlphaFoldDB" id="A0A0L9YCP9"/>
<dbReference type="EMBL" id="SWVK01000008">
    <property type="protein sequence ID" value="NFN34938.1"/>
    <property type="molecule type" value="Genomic_DNA"/>
</dbReference>
<evidence type="ECO:0000313" key="4">
    <source>
        <dbReference type="EMBL" id="NFN34938.1"/>
    </source>
</evidence>
<gene>
    <name evidence="3" type="ORF">FC774_01920</name>
    <name evidence="4" type="ORF">FDB51_07275</name>
</gene>
<dbReference type="RefSeq" id="WP_053341669.1">
    <property type="nucleotide sequence ID" value="NZ_JACBEK010000004.1"/>
</dbReference>
<evidence type="ECO:0000313" key="3">
    <source>
        <dbReference type="EMBL" id="NFF86668.1"/>
    </source>
</evidence>
<dbReference type="InterPro" id="IPR050444">
    <property type="entry name" value="Polyketide_Synthase"/>
</dbReference>
<dbReference type="InterPro" id="IPR029063">
    <property type="entry name" value="SAM-dependent_MTases_sf"/>
</dbReference>
<protein>
    <submittedName>
        <fullName evidence="3">Class I SAM-dependent methyltransferase</fullName>
    </submittedName>
</protein>
<dbReference type="OrthoDB" id="9760689at2"/>
<dbReference type="PANTHER" id="PTHR45681:SF6">
    <property type="entry name" value="POLYKETIDE SYNTHASE 37"/>
    <property type="match status" value="1"/>
</dbReference>
<dbReference type="EMBL" id="SWOV01000003">
    <property type="protein sequence ID" value="NFF86668.1"/>
    <property type="molecule type" value="Genomic_DNA"/>
</dbReference>
<dbReference type="Proteomes" id="UP000476820">
    <property type="component" value="Unassembled WGS sequence"/>
</dbReference>
<comment type="caution">
    <text evidence="3">The sequence shown here is derived from an EMBL/GenBank/DDBJ whole genome shotgun (WGS) entry which is preliminary data.</text>
</comment>
<dbReference type="Proteomes" id="UP000473681">
    <property type="component" value="Unassembled WGS sequence"/>
</dbReference>
<reference evidence="5 6" key="1">
    <citation type="submission" date="2019-04" db="EMBL/GenBank/DDBJ databases">
        <title>Genome sequencing of Clostridium botulinum Groups I-IV and Clostridium butyricum.</title>
        <authorList>
            <person name="Brunt J."/>
            <person name="Van Vliet A.H.M."/>
            <person name="Stringer S.C."/>
            <person name="Carter A.T."/>
            <person name="Peck M.W."/>
        </authorList>
    </citation>
    <scope>NUCLEOTIDE SEQUENCE [LARGE SCALE GENOMIC DNA]</scope>
    <source>
        <strain evidence="3 6">1605</strain>
        <strain evidence="4 5">CB-K-33E</strain>
    </source>
</reference>
<sequence>MEKNLDSLMMRNDNIENMQYFVNITSQEIKYFIKTLDEVTLMTMLYTFQQYGIFIDKKIVLSEKEILDACHATPKSNTVILRWLTALEEANYIARDNYKYVLNKDILIKRSSIENLWNKLLEQCDERICPKTVVEYFFNNAKSVKGFINGVESPTFILFPRGEFIYADALYSDLIIAKYLNLYLADIVKNIINKKDRKACVLEVGGGTGSTTKVVLNSLYENNIREKLNYLFTDLSRFFLNNAKNKFSDYSFVEYKQIDIDKNLESQNIDQDNMDIIIAVGVLNNSKNMKFTLDNFNKVLKKGGYLLATESIIEFKAMLISQAFMMEMPNDDRKEINSTFLNLKQWEKQFYDSGFKVINVIPDSTHKLAQFGQKLFLLEKQ</sequence>
<dbReference type="InterPro" id="IPR013217">
    <property type="entry name" value="Methyltransf_12"/>
</dbReference>
<name>A0A0L9YCP9_CLOBO</name>
<dbReference type="PANTHER" id="PTHR45681">
    <property type="entry name" value="POLYKETIDE SYNTHASE 44-RELATED"/>
    <property type="match status" value="1"/>
</dbReference>
<feature type="domain" description="Methyltransferase type 12" evidence="2">
    <location>
        <begin position="202"/>
        <end position="306"/>
    </location>
</feature>
<accession>A0A0L9YCP9</accession>
<dbReference type="GO" id="GO:0032259">
    <property type="term" value="P:methylation"/>
    <property type="evidence" value="ECO:0007669"/>
    <property type="project" value="UniProtKB-KW"/>
</dbReference>
<dbReference type="Pfam" id="PF08242">
    <property type="entry name" value="Methyltransf_12"/>
    <property type="match status" value="1"/>
</dbReference>
<dbReference type="Gene3D" id="3.40.50.150">
    <property type="entry name" value="Vaccinia Virus protein VP39"/>
    <property type="match status" value="1"/>
</dbReference>
<organism evidence="3 6">
    <name type="scientific">Clostridium botulinum</name>
    <dbReference type="NCBI Taxonomy" id="1491"/>
    <lineage>
        <taxon>Bacteria</taxon>
        <taxon>Bacillati</taxon>
        <taxon>Bacillota</taxon>
        <taxon>Clostridia</taxon>
        <taxon>Eubacteriales</taxon>
        <taxon>Clostridiaceae</taxon>
        <taxon>Clostridium</taxon>
    </lineage>
</organism>
<keyword evidence="3" id="KW-0489">Methyltransferase</keyword>
<evidence type="ECO:0000313" key="5">
    <source>
        <dbReference type="Proteomes" id="UP000473681"/>
    </source>
</evidence>
<dbReference type="GO" id="GO:0008168">
    <property type="term" value="F:methyltransferase activity"/>
    <property type="evidence" value="ECO:0007669"/>
    <property type="project" value="UniProtKB-KW"/>
</dbReference>
<dbReference type="SUPFAM" id="SSF53335">
    <property type="entry name" value="S-adenosyl-L-methionine-dependent methyltransferases"/>
    <property type="match status" value="1"/>
</dbReference>
<keyword evidence="1 3" id="KW-0808">Transferase</keyword>
<proteinExistence type="predicted"/>
<evidence type="ECO:0000313" key="6">
    <source>
        <dbReference type="Proteomes" id="UP000476820"/>
    </source>
</evidence>
<evidence type="ECO:0000259" key="2">
    <source>
        <dbReference type="Pfam" id="PF08242"/>
    </source>
</evidence>
<evidence type="ECO:0000256" key="1">
    <source>
        <dbReference type="ARBA" id="ARBA00022679"/>
    </source>
</evidence>